<dbReference type="AlphaFoldDB" id="A0ABD2W096"/>
<evidence type="ECO:0000313" key="3">
    <source>
        <dbReference type="Proteomes" id="UP001627154"/>
    </source>
</evidence>
<gene>
    <name evidence="2" type="ORF">TKK_018479</name>
</gene>
<protein>
    <recommendedName>
        <fullName evidence="1">MADF domain-containing protein</fullName>
    </recommendedName>
</protein>
<comment type="caution">
    <text evidence="2">The sequence shown here is derived from an EMBL/GenBank/DDBJ whole genome shotgun (WGS) entry which is preliminary data.</text>
</comment>
<dbReference type="Pfam" id="PF10545">
    <property type="entry name" value="MADF_DNA_bdg"/>
    <property type="match status" value="1"/>
</dbReference>
<sequence>MFNGEDIEDIEVIQKEGDELFLDLIKDRECLWNRRCKEYHLIDVKDNAMQEVAAILGDTEKLLQEQENRSGAGASTRKKWIWYDYINNFTSSKSTSRKPFSNVQDCSIEEREPTHLKKNKRKQSQNPVEIALNNVNASLSGIMQQLSNPPTEEENTEDINASIGQLVIAALNQFSPKTAKKKKKQLMKLVYDDDSESD</sequence>
<name>A0ABD2W096_9HYME</name>
<dbReference type="InterPro" id="IPR006578">
    <property type="entry name" value="MADF-dom"/>
</dbReference>
<feature type="domain" description="MADF" evidence="1">
    <location>
        <begin position="21"/>
        <end position="60"/>
    </location>
</feature>
<organism evidence="2 3">
    <name type="scientific">Trichogramma kaykai</name>
    <dbReference type="NCBI Taxonomy" id="54128"/>
    <lineage>
        <taxon>Eukaryota</taxon>
        <taxon>Metazoa</taxon>
        <taxon>Ecdysozoa</taxon>
        <taxon>Arthropoda</taxon>
        <taxon>Hexapoda</taxon>
        <taxon>Insecta</taxon>
        <taxon>Pterygota</taxon>
        <taxon>Neoptera</taxon>
        <taxon>Endopterygota</taxon>
        <taxon>Hymenoptera</taxon>
        <taxon>Apocrita</taxon>
        <taxon>Proctotrupomorpha</taxon>
        <taxon>Chalcidoidea</taxon>
        <taxon>Trichogrammatidae</taxon>
        <taxon>Trichogramma</taxon>
    </lineage>
</organism>
<evidence type="ECO:0000259" key="1">
    <source>
        <dbReference type="Pfam" id="PF10545"/>
    </source>
</evidence>
<reference evidence="2 3" key="1">
    <citation type="journal article" date="2024" name="bioRxiv">
        <title>A reference genome for Trichogramma kaykai: A tiny desert-dwelling parasitoid wasp with competing sex-ratio distorters.</title>
        <authorList>
            <person name="Culotta J."/>
            <person name="Lindsey A.R."/>
        </authorList>
    </citation>
    <scope>NUCLEOTIDE SEQUENCE [LARGE SCALE GENOMIC DNA]</scope>
    <source>
        <strain evidence="2 3">KSX58</strain>
    </source>
</reference>
<evidence type="ECO:0000313" key="2">
    <source>
        <dbReference type="EMBL" id="KAL3385961.1"/>
    </source>
</evidence>
<accession>A0ABD2W096</accession>
<keyword evidence="3" id="KW-1185">Reference proteome</keyword>
<dbReference type="EMBL" id="JBJJXI010000149">
    <property type="protein sequence ID" value="KAL3385961.1"/>
    <property type="molecule type" value="Genomic_DNA"/>
</dbReference>
<proteinExistence type="predicted"/>
<dbReference type="Proteomes" id="UP001627154">
    <property type="component" value="Unassembled WGS sequence"/>
</dbReference>